<proteinExistence type="inferred from homology"/>
<feature type="transmembrane region" description="Helical" evidence="7">
    <location>
        <begin position="151"/>
        <end position="172"/>
    </location>
</feature>
<dbReference type="OrthoDB" id="9787837at2"/>
<dbReference type="EMBL" id="CYXZ01000039">
    <property type="protein sequence ID" value="CUN30513.1"/>
    <property type="molecule type" value="Genomic_DNA"/>
</dbReference>
<dbReference type="Proteomes" id="UP000095350">
    <property type="component" value="Unassembled WGS sequence"/>
</dbReference>
<keyword evidence="6 7" id="KW-0472">Membrane</keyword>
<dbReference type="STRING" id="166486.ERS852572_03505"/>
<evidence type="ECO:0000313" key="13">
    <source>
        <dbReference type="EMBL" id="RHG26105.1"/>
    </source>
</evidence>
<reference evidence="10 20" key="3">
    <citation type="submission" date="2019-10" db="EMBL/GenBank/DDBJ databases">
        <title>Roseburia spp. ameliorate alcoholic fatty liver via restoration of gut barrier function.</title>
        <authorList>
            <person name="Seo B."/>
            <person name="Ko G."/>
        </authorList>
    </citation>
    <scope>NUCLEOTIDE SEQUENCE [LARGE SCALE GENOMIC DNA]</scope>
    <source>
        <strain evidence="10 20">SNUG30017</strain>
    </source>
</reference>
<comment type="subcellular location">
    <subcellularLocation>
        <location evidence="1 7">Cell membrane</location>
        <topology evidence="1 7">Multi-pass membrane protein</topology>
    </subcellularLocation>
</comment>
<evidence type="ECO:0000313" key="17">
    <source>
        <dbReference type="Proteomes" id="UP000283586"/>
    </source>
</evidence>
<accession>A0A173VTN1</accession>
<dbReference type="SUPFAM" id="SSF161098">
    <property type="entry name" value="MetI-like"/>
    <property type="match status" value="1"/>
</dbReference>
<dbReference type="InterPro" id="IPR000515">
    <property type="entry name" value="MetI-like"/>
</dbReference>
<dbReference type="PANTHER" id="PTHR43744:SF2">
    <property type="entry name" value="ARABINOOLIGOSACCHARIDES TRANSPORT SYSTEM PERMEASE PROTEIN ARAQ"/>
    <property type="match status" value="1"/>
</dbReference>
<evidence type="ECO:0000313" key="16">
    <source>
        <dbReference type="Proteomes" id="UP000283513"/>
    </source>
</evidence>
<evidence type="ECO:0000256" key="1">
    <source>
        <dbReference type="ARBA" id="ARBA00004651"/>
    </source>
</evidence>
<keyword evidence="4 7" id="KW-0812">Transmembrane</keyword>
<organism evidence="9 15">
    <name type="scientific">Roseburia intestinalis</name>
    <dbReference type="NCBI Taxonomy" id="166486"/>
    <lineage>
        <taxon>Bacteria</taxon>
        <taxon>Bacillati</taxon>
        <taxon>Bacillota</taxon>
        <taxon>Clostridia</taxon>
        <taxon>Lachnospirales</taxon>
        <taxon>Lachnospiraceae</taxon>
        <taxon>Roseburia</taxon>
    </lineage>
</organism>
<dbReference type="EMBL" id="WGGT01000018">
    <property type="protein sequence ID" value="MVQ46722.1"/>
    <property type="molecule type" value="Genomic_DNA"/>
</dbReference>
<feature type="transmembrane region" description="Helical" evidence="7">
    <location>
        <begin position="118"/>
        <end position="139"/>
    </location>
</feature>
<dbReference type="Proteomes" id="UP000284051">
    <property type="component" value="Unassembled WGS sequence"/>
</dbReference>
<dbReference type="EMBL" id="QRQN01000003">
    <property type="protein sequence ID" value="RHN11219.1"/>
    <property type="molecule type" value="Genomic_DNA"/>
</dbReference>
<dbReference type="PROSITE" id="PS50928">
    <property type="entry name" value="ABC_TM1"/>
    <property type="match status" value="1"/>
</dbReference>
<sequence>MAAESVGMSQKKKDRAATIGMIIFFSILAILTVLPIYLLVLASFKPGNFLLQYGLNLNLDIPHLTLDNYKLLFTGKHDYWTWFGNSLILTVITVILTLAISAFVAYGFAAYDFKGKNFLFIIVLLILSVPFEVIMLPLYKQISSWGMMDSYVSVVLPFLAHASTIFFFRQYLLGLPKSLIEAGRIDGATEYGIFFKLIVPIMKPAFSAMAILNGMNAWNNYLWPLLVIRSADKYTLTIGLNTLINPYGDNYSLLVVGSVFSIIPIFVLFICFQKYFIEGMTAGAVKE</sequence>
<feature type="transmembrane region" description="Helical" evidence="7">
    <location>
        <begin position="251"/>
        <end position="272"/>
    </location>
</feature>
<dbReference type="InterPro" id="IPR035906">
    <property type="entry name" value="MetI-like_sf"/>
</dbReference>
<feature type="transmembrane region" description="Helical" evidence="7">
    <location>
        <begin position="79"/>
        <end position="106"/>
    </location>
</feature>
<evidence type="ECO:0000256" key="3">
    <source>
        <dbReference type="ARBA" id="ARBA00022475"/>
    </source>
</evidence>
<evidence type="ECO:0000313" key="14">
    <source>
        <dbReference type="EMBL" id="RHN11219.1"/>
    </source>
</evidence>
<dbReference type="GeneID" id="61434581"/>
<feature type="domain" description="ABC transmembrane type-1" evidence="8">
    <location>
        <begin position="83"/>
        <end position="272"/>
    </location>
</feature>
<dbReference type="PANTHER" id="PTHR43744">
    <property type="entry name" value="ABC TRANSPORTER PERMEASE PROTEIN MG189-RELATED-RELATED"/>
    <property type="match status" value="1"/>
</dbReference>
<dbReference type="Proteomes" id="UP000283586">
    <property type="component" value="Unassembled WGS sequence"/>
</dbReference>
<dbReference type="RefSeq" id="WP_006856420.1">
    <property type="nucleotide sequence ID" value="NZ_CABIYH010000039.1"/>
</dbReference>
<evidence type="ECO:0000313" key="20">
    <source>
        <dbReference type="Proteomes" id="UP000479531"/>
    </source>
</evidence>
<dbReference type="CDD" id="cd06261">
    <property type="entry name" value="TM_PBP2"/>
    <property type="match status" value="1"/>
</dbReference>
<evidence type="ECO:0000256" key="2">
    <source>
        <dbReference type="ARBA" id="ARBA00022448"/>
    </source>
</evidence>
<feature type="transmembrane region" description="Helical" evidence="7">
    <location>
        <begin position="21"/>
        <end position="44"/>
    </location>
</feature>
<dbReference type="Proteomes" id="UP000479531">
    <property type="component" value="Unassembled WGS sequence"/>
</dbReference>
<keyword evidence="2 7" id="KW-0813">Transport</keyword>
<dbReference type="AlphaFoldDB" id="A0A173VTN1"/>
<evidence type="ECO:0000313" key="18">
    <source>
        <dbReference type="Proteomes" id="UP000284051"/>
    </source>
</evidence>
<evidence type="ECO:0000313" key="15">
    <source>
        <dbReference type="Proteomes" id="UP000095350"/>
    </source>
</evidence>
<feature type="transmembrane region" description="Helical" evidence="7">
    <location>
        <begin position="193"/>
        <end position="215"/>
    </location>
</feature>
<dbReference type="GO" id="GO:0055085">
    <property type="term" value="P:transmembrane transport"/>
    <property type="evidence" value="ECO:0007669"/>
    <property type="project" value="InterPro"/>
</dbReference>
<dbReference type="PaxDb" id="166486-ERS852572_03505"/>
<protein>
    <submittedName>
        <fullName evidence="10">ABC transporter permease subunit</fullName>
    </submittedName>
    <submittedName>
        <fullName evidence="11">Carbohydrate ABC transporter permease</fullName>
    </submittedName>
    <submittedName>
        <fullName evidence="9">Inner membrane ABC transporter permease protein ycjP</fullName>
    </submittedName>
</protein>
<evidence type="ECO:0000313" key="11">
    <source>
        <dbReference type="EMBL" id="RHA65331.1"/>
    </source>
</evidence>
<name>A0A173VTN1_9FIRM</name>
<evidence type="ECO:0000256" key="4">
    <source>
        <dbReference type="ARBA" id="ARBA00022692"/>
    </source>
</evidence>
<dbReference type="Pfam" id="PF00528">
    <property type="entry name" value="BPD_transp_1"/>
    <property type="match status" value="1"/>
</dbReference>
<dbReference type="Proteomes" id="UP000283513">
    <property type="component" value="Unassembled WGS sequence"/>
</dbReference>
<evidence type="ECO:0000313" key="19">
    <source>
        <dbReference type="Proteomes" id="UP000284465"/>
    </source>
</evidence>
<evidence type="ECO:0000256" key="6">
    <source>
        <dbReference type="ARBA" id="ARBA00023136"/>
    </source>
</evidence>
<dbReference type="Proteomes" id="UP000284465">
    <property type="component" value="Unassembled WGS sequence"/>
</dbReference>
<keyword evidence="5 7" id="KW-1133">Transmembrane helix</keyword>
<evidence type="ECO:0000256" key="5">
    <source>
        <dbReference type="ARBA" id="ARBA00022989"/>
    </source>
</evidence>
<evidence type="ECO:0000313" key="10">
    <source>
        <dbReference type="EMBL" id="MVQ46722.1"/>
    </source>
</evidence>
<reference evidence="9 15" key="1">
    <citation type="submission" date="2015-09" db="EMBL/GenBank/DDBJ databases">
        <authorList>
            <consortium name="Pathogen Informatics"/>
        </authorList>
    </citation>
    <scope>NUCLEOTIDE SEQUENCE [LARGE SCALE GENOMIC DNA]</scope>
    <source>
        <strain evidence="9 15">2789STDY5834960</strain>
    </source>
</reference>
<evidence type="ECO:0000259" key="8">
    <source>
        <dbReference type="PROSITE" id="PS50928"/>
    </source>
</evidence>
<dbReference type="EMBL" id="QRID01000019">
    <property type="protein sequence ID" value="RHG26105.1"/>
    <property type="molecule type" value="Genomic_DNA"/>
</dbReference>
<reference evidence="16 17" key="2">
    <citation type="submission" date="2018-08" db="EMBL/GenBank/DDBJ databases">
        <title>A genome reference for cultivated species of the human gut microbiota.</title>
        <authorList>
            <person name="Zou Y."/>
            <person name="Xue W."/>
            <person name="Luo G."/>
        </authorList>
    </citation>
    <scope>NUCLEOTIDE SEQUENCE [LARGE SCALE GENOMIC DNA]</scope>
    <source>
        <strain evidence="14 17">AF31-21AC</strain>
        <strain evidence="13 18">AM22-21LB</strain>
        <strain evidence="12 16">AM37-1AC</strain>
        <strain evidence="11 19">AM43-11</strain>
    </source>
</reference>
<dbReference type="GO" id="GO:0005886">
    <property type="term" value="C:plasma membrane"/>
    <property type="evidence" value="ECO:0007669"/>
    <property type="project" value="UniProtKB-SubCell"/>
</dbReference>
<dbReference type="EMBL" id="QSFP01000020">
    <property type="protein sequence ID" value="RHA65331.1"/>
    <property type="molecule type" value="Genomic_DNA"/>
</dbReference>
<evidence type="ECO:0000313" key="12">
    <source>
        <dbReference type="EMBL" id="RHC19223.1"/>
    </source>
</evidence>
<comment type="similarity">
    <text evidence="7">Belongs to the binding-protein-dependent transport system permease family.</text>
</comment>
<keyword evidence="3" id="KW-1003">Cell membrane</keyword>
<dbReference type="Gene3D" id="1.10.3720.10">
    <property type="entry name" value="MetI-like"/>
    <property type="match status" value="1"/>
</dbReference>
<evidence type="ECO:0000256" key="7">
    <source>
        <dbReference type="RuleBase" id="RU363032"/>
    </source>
</evidence>
<dbReference type="EMBL" id="QSHO01000003">
    <property type="protein sequence ID" value="RHC19223.1"/>
    <property type="molecule type" value="Genomic_DNA"/>
</dbReference>
<evidence type="ECO:0000313" key="9">
    <source>
        <dbReference type="EMBL" id="CUN30513.1"/>
    </source>
</evidence>
<gene>
    <name evidence="9" type="primary">ycjP_13</name>
    <name evidence="13" type="ORF">DW264_15565</name>
    <name evidence="12" type="ORF">DW856_04875</name>
    <name evidence="11" type="ORF">DW927_14850</name>
    <name evidence="14" type="ORF">DWZ31_04005</name>
    <name evidence="9" type="ORF">ERS852572_03505</name>
    <name evidence="10" type="ORF">GCK47_13680</name>
</gene>